<evidence type="ECO:0000259" key="5">
    <source>
        <dbReference type="Pfam" id="PF02782"/>
    </source>
</evidence>
<proteinExistence type="inferred from homology"/>
<feature type="domain" description="Carbohydrate kinase FGGY N-terminal" evidence="4">
    <location>
        <begin position="5"/>
        <end position="241"/>
    </location>
</feature>
<dbReference type="PANTHER" id="PTHR43095">
    <property type="entry name" value="SUGAR KINASE"/>
    <property type="match status" value="1"/>
</dbReference>
<dbReference type="InterPro" id="IPR000577">
    <property type="entry name" value="Carb_kinase_FGGY"/>
</dbReference>
<dbReference type="PATRIC" id="fig|1423722.3.peg.1486"/>
<dbReference type="AlphaFoldDB" id="A0A0R1GSR2"/>
<evidence type="ECO:0000313" key="7">
    <source>
        <dbReference type="Proteomes" id="UP000050909"/>
    </source>
</evidence>
<comment type="similarity">
    <text evidence="1">Belongs to the FGGY kinase family.</text>
</comment>
<dbReference type="GO" id="GO:0016301">
    <property type="term" value="F:kinase activity"/>
    <property type="evidence" value="ECO:0007669"/>
    <property type="project" value="UniProtKB-KW"/>
</dbReference>
<dbReference type="Pfam" id="PF00370">
    <property type="entry name" value="FGGY_N"/>
    <property type="match status" value="1"/>
</dbReference>
<comment type="caution">
    <text evidence="6">The sequence shown here is derived from an EMBL/GenBank/DDBJ whole genome shotgun (WGS) entry which is preliminary data.</text>
</comment>
<dbReference type="CDD" id="cd07770">
    <property type="entry name" value="ASKHA_NBD_FGGY_GntK"/>
    <property type="match status" value="1"/>
</dbReference>
<dbReference type="InterPro" id="IPR018485">
    <property type="entry name" value="FGGY_C"/>
</dbReference>
<dbReference type="InterPro" id="IPR018484">
    <property type="entry name" value="FGGY_N"/>
</dbReference>
<evidence type="ECO:0000256" key="2">
    <source>
        <dbReference type="ARBA" id="ARBA00022679"/>
    </source>
</evidence>
<evidence type="ECO:0000313" key="6">
    <source>
        <dbReference type="EMBL" id="KRK37117.1"/>
    </source>
</evidence>
<organism evidence="6 7">
    <name type="scientific">Amylolactobacillus amylotrophicus DSM 20534</name>
    <dbReference type="NCBI Taxonomy" id="1423722"/>
    <lineage>
        <taxon>Bacteria</taxon>
        <taxon>Bacillati</taxon>
        <taxon>Bacillota</taxon>
        <taxon>Bacilli</taxon>
        <taxon>Lactobacillales</taxon>
        <taxon>Lactobacillaceae</taxon>
        <taxon>Amylolactobacillus</taxon>
    </lineage>
</organism>
<name>A0A0R1GSR2_9LACO</name>
<sequence>MQDTFLGIDLGTTRLKVAIIDHGQVTYQNTSALTTYSGAHGARYQSATEILQQLTELLLGIPVEERTKIQTIALSTAMHSTWPVDPASEQNDQIFIWSDRQAAGVMADFRQSELSKIFYQKTGTPIYPMTPFAKIKYFKRQMPTRYSSETKWLGLKELLLEFLTGKDVLDYPTANATGLFNIHELRWDADILADLDIGTQNLAELVDWQTPLKLKQSVVSAFGLAKSVAVYPGASDGVLAAAAGLSQSGNGNSLTIGTSAAVRRVSQEIVLDSHKQNFCYYLRPKCYVIGAPTNNGGVVLDWAKQIFSPGEGTAQDFYQELSQSLTESPIGANGVLFLPFLNGERAPYWDATLTAQFTHLWVTTTRADMLRAIVEGVLLNIRLLTELVAVKEKTTASGGFFENTALSQLAADILGVDLDVTPGNEPIAGLYSLLTGKPVIAMQRKDARQIKFDVAVHEQYRR</sequence>
<dbReference type="RefSeq" id="WP_056945793.1">
    <property type="nucleotide sequence ID" value="NZ_AZCV01000007.1"/>
</dbReference>
<dbReference type="EMBL" id="AZCV01000007">
    <property type="protein sequence ID" value="KRK37117.1"/>
    <property type="molecule type" value="Genomic_DNA"/>
</dbReference>
<dbReference type="Proteomes" id="UP000050909">
    <property type="component" value="Unassembled WGS sequence"/>
</dbReference>
<evidence type="ECO:0000256" key="3">
    <source>
        <dbReference type="ARBA" id="ARBA00022777"/>
    </source>
</evidence>
<dbReference type="PANTHER" id="PTHR43095:SF2">
    <property type="entry name" value="GLUCONOKINASE"/>
    <property type="match status" value="1"/>
</dbReference>
<accession>A0A0R1GSR2</accession>
<dbReference type="GO" id="GO:0005975">
    <property type="term" value="P:carbohydrate metabolic process"/>
    <property type="evidence" value="ECO:0007669"/>
    <property type="project" value="InterPro"/>
</dbReference>
<protein>
    <submittedName>
        <fullName evidence="6">Gluconate kinase</fullName>
    </submittedName>
</protein>
<keyword evidence="7" id="KW-1185">Reference proteome</keyword>
<dbReference type="InterPro" id="IPR050406">
    <property type="entry name" value="FGGY_Carb_Kinase"/>
</dbReference>
<dbReference type="InterPro" id="IPR043129">
    <property type="entry name" value="ATPase_NBD"/>
</dbReference>
<dbReference type="Pfam" id="PF02782">
    <property type="entry name" value="FGGY_C"/>
    <property type="match status" value="1"/>
</dbReference>
<dbReference type="Gene3D" id="3.30.420.40">
    <property type="match status" value="2"/>
</dbReference>
<gene>
    <name evidence="6" type="ORF">FC62_GL001460</name>
</gene>
<dbReference type="PIRSF" id="PIRSF000538">
    <property type="entry name" value="GlpK"/>
    <property type="match status" value="1"/>
</dbReference>
<evidence type="ECO:0000259" key="4">
    <source>
        <dbReference type="Pfam" id="PF00370"/>
    </source>
</evidence>
<keyword evidence="2" id="KW-0808">Transferase</keyword>
<dbReference type="SUPFAM" id="SSF53067">
    <property type="entry name" value="Actin-like ATPase domain"/>
    <property type="match status" value="2"/>
</dbReference>
<feature type="domain" description="Carbohydrate kinase FGGY C-terminal" evidence="5">
    <location>
        <begin position="254"/>
        <end position="425"/>
    </location>
</feature>
<reference evidence="6 7" key="1">
    <citation type="journal article" date="2015" name="Genome Announc.">
        <title>Expanding the biotechnology potential of lactobacilli through comparative genomics of 213 strains and associated genera.</title>
        <authorList>
            <person name="Sun Z."/>
            <person name="Harris H.M."/>
            <person name="McCann A."/>
            <person name="Guo C."/>
            <person name="Argimon S."/>
            <person name="Zhang W."/>
            <person name="Yang X."/>
            <person name="Jeffery I.B."/>
            <person name="Cooney J.C."/>
            <person name="Kagawa T.F."/>
            <person name="Liu W."/>
            <person name="Song Y."/>
            <person name="Salvetti E."/>
            <person name="Wrobel A."/>
            <person name="Rasinkangas P."/>
            <person name="Parkhill J."/>
            <person name="Rea M.C."/>
            <person name="O'Sullivan O."/>
            <person name="Ritari J."/>
            <person name="Douillard F.P."/>
            <person name="Paul Ross R."/>
            <person name="Yang R."/>
            <person name="Briner A.E."/>
            <person name="Felis G.E."/>
            <person name="de Vos W.M."/>
            <person name="Barrangou R."/>
            <person name="Klaenhammer T.R."/>
            <person name="Caufield P.W."/>
            <person name="Cui Y."/>
            <person name="Zhang H."/>
            <person name="O'Toole P.W."/>
        </authorList>
    </citation>
    <scope>NUCLEOTIDE SEQUENCE [LARGE SCALE GENOMIC DNA]</scope>
    <source>
        <strain evidence="6 7">DSM 20534</strain>
    </source>
</reference>
<evidence type="ECO:0000256" key="1">
    <source>
        <dbReference type="ARBA" id="ARBA00009156"/>
    </source>
</evidence>
<keyword evidence="3 6" id="KW-0418">Kinase</keyword>